<dbReference type="Pfam" id="PF13847">
    <property type="entry name" value="Methyltransf_31"/>
    <property type="match status" value="1"/>
</dbReference>
<dbReference type="CDD" id="cd02440">
    <property type="entry name" value="AdoMet_MTases"/>
    <property type="match status" value="1"/>
</dbReference>
<comment type="caution">
    <text evidence="2">The sequence shown here is derived from an EMBL/GenBank/DDBJ whole genome shotgun (WGS) entry which is preliminary data.</text>
</comment>
<protein>
    <recommendedName>
        <fullName evidence="1">Methyltransferase domain-containing protein</fullName>
    </recommendedName>
</protein>
<feature type="domain" description="Methyltransferase" evidence="1">
    <location>
        <begin position="36"/>
        <end position="148"/>
    </location>
</feature>
<dbReference type="SUPFAM" id="SSF53335">
    <property type="entry name" value="S-adenosyl-L-methionine-dependent methyltransferases"/>
    <property type="match status" value="1"/>
</dbReference>
<reference evidence="2" key="1">
    <citation type="journal article" date="2014" name="Front. Microbiol.">
        <title>High frequency of phylogenetically diverse reductive dehalogenase-homologous genes in deep subseafloor sedimentary metagenomes.</title>
        <authorList>
            <person name="Kawai M."/>
            <person name="Futagami T."/>
            <person name="Toyoda A."/>
            <person name="Takaki Y."/>
            <person name="Nishi S."/>
            <person name="Hori S."/>
            <person name="Arai W."/>
            <person name="Tsubouchi T."/>
            <person name="Morono Y."/>
            <person name="Uchiyama I."/>
            <person name="Ito T."/>
            <person name="Fujiyama A."/>
            <person name="Inagaki F."/>
            <person name="Takami H."/>
        </authorList>
    </citation>
    <scope>NUCLEOTIDE SEQUENCE</scope>
    <source>
        <strain evidence="2">Expedition CK06-06</strain>
    </source>
</reference>
<gene>
    <name evidence="2" type="ORF">S03H2_33343</name>
</gene>
<evidence type="ECO:0000259" key="1">
    <source>
        <dbReference type="Pfam" id="PF13847"/>
    </source>
</evidence>
<accession>X1GTC7</accession>
<dbReference type="InterPro" id="IPR053173">
    <property type="entry name" value="SAM-binding_MTase"/>
</dbReference>
<sequence length="176" mass="19903">MDKPMSNFHFRFMSFGYKFRDFFLPRKNVSKEVGIKAGFHVLDYGCGPGGYIVAAAELAGRLGKVYALDIHPLAIQRVQNIVSKKKLTNLETICSDCKTGLPDNSVDVVLLYDTFHDLSDPYGVLEELHRVLKPNGILSFSDHHMKENEIVSKVTDGGLFRLSRKGKRTYSFLKEE</sequence>
<proteinExistence type="predicted"/>
<dbReference type="InterPro" id="IPR025714">
    <property type="entry name" value="Methyltranfer_dom"/>
</dbReference>
<dbReference type="EMBL" id="BARU01020288">
    <property type="protein sequence ID" value="GAH48110.1"/>
    <property type="molecule type" value="Genomic_DNA"/>
</dbReference>
<name>X1GTC7_9ZZZZ</name>
<evidence type="ECO:0000313" key="2">
    <source>
        <dbReference type="EMBL" id="GAH48110.1"/>
    </source>
</evidence>
<dbReference type="PANTHER" id="PTHR45128:SF1">
    <property type="entry name" value="S-ADENOSYLMETHIONINE-DEPENDENT METHYLTRANSFERASE RV2258C"/>
    <property type="match status" value="1"/>
</dbReference>
<dbReference type="AlphaFoldDB" id="X1GTC7"/>
<dbReference type="Gene3D" id="3.40.50.150">
    <property type="entry name" value="Vaccinia Virus protein VP39"/>
    <property type="match status" value="1"/>
</dbReference>
<organism evidence="2">
    <name type="scientific">marine sediment metagenome</name>
    <dbReference type="NCBI Taxonomy" id="412755"/>
    <lineage>
        <taxon>unclassified sequences</taxon>
        <taxon>metagenomes</taxon>
        <taxon>ecological metagenomes</taxon>
    </lineage>
</organism>
<dbReference type="PANTHER" id="PTHR45128">
    <property type="entry name" value="METHYLTRANSFERASE TYPE 11"/>
    <property type="match status" value="1"/>
</dbReference>
<dbReference type="InterPro" id="IPR029063">
    <property type="entry name" value="SAM-dependent_MTases_sf"/>
</dbReference>